<protein>
    <submittedName>
        <fullName evidence="3">DHH family phosphoesterase</fullName>
    </submittedName>
</protein>
<dbReference type="Pfam" id="PF01368">
    <property type="entry name" value="DHH"/>
    <property type="match status" value="1"/>
</dbReference>
<dbReference type="InterPro" id="IPR003156">
    <property type="entry name" value="DHHA1_dom"/>
</dbReference>
<dbReference type="Proteomes" id="UP001141933">
    <property type="component" value="Unassembled WGS sequence"/>
</dbReference>
<dbReference type="Gene3D" id="3.10.310.30">
    <property type="match status" value="1"/>
</dbReference>
<evidence type="ECO:0000259" key="1">
    <source>
        <dbReference type="Pfam" id="PF01368"/>
    </source>
</evidence>
<sequence length="346" mass="39166">MLSKVILQANIDKVEKYFDRADKIVIVTHVSPDGDALGSSLGLYHFLEGQEKNVHVIVPNAFPDFLRWMPGAKDIIRYDKYAEFADQLIAEADVICCLDFNALSRIDAVAASVAKAEGRKVMIDHHLNPEPFCKVTISHPEISSTSELIFRLICRLGYFSDITREGAECIYTGMMTDTGGFSYNSNNREIYFIISELLSKGIDKDAIYRKVFNTYSEGRLRLMGYVLYDKMEVFPQFRSSLIWLTREEQGKFQYVKGDTEGFVNIPLQMKGICFSVFLREDTEKNMIKVSLRSVGNFPCNKVAAEFFNGGGHLNASGGEFYGTMEEAIGLFKQALVKYEDLLLKNE</sequence>
<evidence type="ECO:0000313" key="4">
    <source>
        <dbReference type="Proteomes" id="UP001141933"/>
    </source>
</evidence>
<dbReference type="Pfam" id="PF02272">
    <property type="entry name" value="DHHA1"/>
    <property type="match status" value="1"/>
</dbReference>
<dbReference type="RefSeq" id="WP_178266548.1">
    <property type="nucleotide sequence ID" value="NZ_JAPZVM010000002.1"/>
</dbReference>
<evidence type="ECO:0000313" key="3">
    <source>
        <dbReference type="EMBL" id="MCZ8371814.1"/>
    </source>
</evidence>
<dbReference type="InterPro" id="IPR038763">
    <property type="entry name" value="DHH_sf"/>
</dbReference>
<dbReference type="PANTHER" id="PTHR47618:SF1">
    <property type="entry name" value="BIFUNCTIONAL OLIGORIBONUCLEASE AND PAP PHOSPHATASE NRNA"/>
    <property type="match status" value="1"/>
</dbReference>
<dbReference type="InterPro" id="IPR051319">
    <property type="entry name" value="Oligoribo/pAp-PDE_c-di-AMP_PDE"/>
</dbReference>
<proteinExistence type="predicted"/>
<comment type="caution">
    <text evidence="3">The sequence shown here is derived from an EMBL/GenBank/DDBJ whole genome shotgun (WGS) entry which is preliminary data.</text>
</comment>
<reference evidence="3" key="1">
    <citation type="submission" date="2022-12" db="EMBL/GenBank/DDBJ databases">
        <title>Phocaeicola acetigenes sp. nov., isolated feces from a healthy human.</title>
        <authorList>
            <person name="Do H."/>
            <person name="Ha Y.B."/>
            <person name="Kim J.-S."/>
            <person name="Suh M.K."/>
            <person name="Kim H.S."/>
            <person name="Lee J.-S."/>
        </authorList>
    </citation>
    <scope>NUCLEOTIDE SEQUENCE</scope>
    <source>
        <strain evidence="3">KGMB11183</strain>
    </source>
</reference>
<organism evidence="3 4">
    <name type="scientific">Phocaeicola acetigenes</name>
    <dbReference type="NCBI Taxonomy" id="3016083"/>
    <lineage>
        <taxon>Bacteria</taxon>
        <taxon>Pseudomonadati</taxon>
        <taxon>Bacteroidota</taxon>
        <taxon>Bacteroidia</taxon>
        <taxon>Bacteroidales</taxon>
        <taxon>Bacteroidaceae</taxon>
        <taxon>Phocaeicola</taxon>
    </lineage>
</organism>
<dbReference type="Gene3D" id="3.90.1640.10">
    <property type="entry name" value="inorganic pyrophosphatase (n-terminal core)"/>
    <property type="match status" value="1"/>
</dbReference>
<dbReference type="SUPFAM" id="SSF64182">
    <property type="entry name" value="DHH phosphoesterases"/>
    <property type="match status" value="1"/>
</dbReference>
<feature type="domain" description="DHHA1" evidence="2">
    <location>
        <begin position="256"/>
        <end position="334"/>
    </location>
</feature>
<gene>
    <name evidence="3" type="ORF">O6P32_03720</name>
</gene>
<evidence type="ECO:0000259" key="2">
    <source>
        <dbReference type="Pfam" id="PF02272"/>
    </source>
</evidence>
<dbReference type="InterPro" id="IPR001667">
    <property type="entry name" value="DDH_dom"/>
</dbReference>
<keyword evidence="4" id="KW-1185">Reference proteome</keyword>
<feature type="domain" description="DDH" evidence="1">
    <location>
        <begin position="23"/>
        <end position="174"/>
    </location>
</feature>
<accession>A0ABT4PFI1</accession>
<dbReference type="PANTHER" id="PTHR47618">
    <property type="entry name" value="BIFUNCTIONAL OLIGORIBONUCLEASE AND PAP PHOSPHATASE NRNA"/>
    <property type="match status" value="1"/>
</dbReference>
<dbReference type="EMBL" id="JAPZVM010000002">
    <property type="protein sequence ID" value="MCZ8371814.1"/>
    <property type="molecule type" value="Genomic_DNA"/>
</dbReference>
<name>A0ABT4PFI1_9BACT</name>